<proteinExistence type="predicted"/>
<accession>A0A336N7Y0</accession>
<gene>
    <name evidence="1" type="ORF">NCTC5908_01988</name>
</gene>
<organism evidence="1 2">
    <name type="scientific">Aggregatibacter aphrophilus</name>
    <name type="common">Haemophilus aphrophilus</name>
    <dbReference type="NCBI Taxonomy" id="732"/>
    <lineage>
        <taxon>Bacteria</taxon>
        <taxon>Pseudomonadati</taxon>
        <taxon>Pseudomonadota</taxon>
        <taxon>Gammaproteobacteria</taxon>
        <taxon>Pasteurellales</taxon>
        <taxon>Pasteurellaceae</taxon>
        <taxon>Aggregatibacter</taxon>
    </lineage>
</organism>
<sequence length="56" mass="6210">MTAKRKNAPHLADQVQDGVELIILIGSKAWQAWDKGNGLEWSLLAQAIKQIQNKSP</sequence>
<dbReference type="EMBL" id="UFSP01000003">
    <property type="protein sequence ID" value="SSZ30166.1"/>
    <property type="molecule type" value="Genomic_DNA"/>
</dbReference>
<evidence type="ECO:0000313" key="2">
    <source>
        <dbReference type="Proteomes" id="UP000253728"/>
    </source>
</evidence>
<reference evidence="1 2" key="1">
    <citation type="submission" date="2018-06" db="EMBL/GenBank/DDBJ databases">
        <authorList>
            <consortium name="Pathogen Informatics"/>
            <person name="Doyle S."/>
        </authorList>
    </citation>
    <scope>NUCLEOTIDE SEQUENCE [LARGE SCALE GENOMIC DNA]</scope>
    <source>
        <strain evidence="1 2">NCTC5908</strain>
    </source>
</reference>
<protein>
    <submittedName>
        <fullName evidence="1">Uncharacterized protein</fullName>
    </submittedName>
</protein>
<name>A0A336N7Y0_AGGAP</name>
<dbReference type="AlphaFoldDB" id="A0A336N7Y0"/>
<dbReference type="Proteomes" id="UP000253728">
    <property type="component" value="Unassembled WGS sequence"/>
</dbReference>
<evidence type="ECO:0000313" key="1">
    <source>
        <dbReference type="EMBL" id="SSZ30166.1"/>
    </source>
</evidence>